<dbReference type="Proteomes" id="UP000671845">
    <property type="component" value="Chromosome"/>
</dbReference>
<keyword evidence="3" id="KW-1185">Reference proteome</keyword>
<dbReference type="InterPro" id="IPR025129">
    <property type="entry name" value="DUF4055"/>
</dbReference>
<dbReference type="EMBL" id="CP053383">
    <property type="protein sequence ID" value="QTP59547.1"/>
    <property type="molecule type" value="Genomic_DNA"/>
</dbReference>
<dbReference type="Pfam" id="PF13264">
    <property type="entry name" value="DUF4055"/>
    <property type="match status" value="1"/>
</dbReference>
<feature type="domain" description="DUF4055" evidence="1">
    <location>
        <begin position="249"/>
        <end position="381"/>
    </location>
</feature>
<evidence type="ECO:0000313" key="2">
    <source>
        <dbReference type="EMBL" id="QTP59547.1"/>
    </source>
</evidence>
<sequence length="455" mass="50810">MAQIHERTSELSNAFQVRDIVRCIRGGTQAMRDAAERYLPREKAERRSVDQETGISFDPYRDRLKRSVLTNIPSEAVSRMVGKVLRKPTQATADYARHQQLLETLLTDLDGQGSDLYDLQLQLLTEAIWNGSAAILTDFINGRAVAYFVHIDDILQADYVDGELVAVRIREFEDKMNFDDMTKDVVKTEKAYIKNDGIVYWSRFSEGANGVRMQGEWVQTDLDNIPLFVFKAGEVLEGCGIACRSAVQNLIELAVLHWNKSSDHENILHIANVPQLFAKGIASDEQLYFGVNRVIVSSDENADLKWVEPGGTTVKYAMESLDRLEARMEAMGFSFVTPRSGAAETATGRALKANESNSVLGGIARNLGVTLQKVFEQMLSYYKLSRTPVVSVSVNTDFGVSISADELNALASAYQSGALSRHYYIKELIRRGVLDGDMDTEENALRLQEELDANI</sequence>
<proteinExistence type="predicted"/>
<accession>A0ABX7WIW5</accession>
<gene>
    <name evidence="2" type="ORF">HNO53_12970</name>
</gene>
<organism evidence="2 3">
    <name type="scientific">Halomonas sulfidivorans</name>
    <dbReference type="NCBI Taxonomy" id="2733488"/>
    <lineage>
        <taxon>Bacteria</taxon>
        <taxon>Pseudomonadati</taxon>
        <taxon>Pseudomonadota</taxon>
        <taxon>Gammaproteobacteria</taxon>
        <taxon>Oceanospirillales</taxon>
        <taxon>Halomonadaceae</taxon>
        <taxon>Halomonas</taxon>
    </lineage>
</organism>
<name>A0ABX7WIW5_9GAMM</name>
<reference evidence="2 3" key="1">
    <citation type="journal article" date="2021" name="Front. Microbiol.">
        <title>Aerobic Denitrification and Heterotrophic Sulfur Oxidation in the Genus Halomonas Revealed by Six Novel Species Characterizations and Genome-Based Analysis.</title>
        <authorList>
            <person name="Wang L."/>
            <person name="Shao Z."/>
        </authorList>
    </citation>
    <scope>NUCLEOTIDE SEQUENCE [LARGE SCALE GENOMIC DNA]</scope>
    <source>
        <strain evidence="2 3">MCCC 1A13718</strain>
    </source>
</reference>
<evidence type="ECO:0000259" key="1">
    <source>
        <dbReference type="Pfam" id="PF13264"/>
    </source>
</evidence>
<protein>
    <submittedName>
        <fullName evidence="2">DUF4055 domain-containing protein</fullName>
    </submittedName>
</protein>
<evidence type="ECO:0000313" key="3">
    <source>
        <dbReference type="Proteomes" id="UP000671845"/>
    </source>
</evidence>
<dbReference type="RefSeq" id="WP_209472693.1">
    <property type="nucleotide sequence ID" value="NZ_CP053383.1"/>
</dbReference>